<organism evidence="2 3">
    <name type="scientific">Mesobaculum littorinae</name>
    <dbReference type="NCBI Taxonomy" id="2486419"/>
    <lineage>
        <taxon>Bacteria</taxon>
        <taxon>Pseudomonadati</taxon>
        <taxon>Pseudomonadota</taxon>
        <taxon>Alphaproteobacteria</taxon>
        <taxon>Rhodobacterales</taxon>
        <taxon>Roseobacteraceae</taxon>
        <taxon>Mesobaculum</taxon>
    </lineage>
</organism>
<sequence>MSFNRKLSLGTDVAHFFIFDPETLGYAATWPIDWYDTPAVWQHVSGAEHMVAWCTGGDGGYAIRLTTEGLTEDEKQLAGASWTFPLNSTGRVLIDGGDLLPNEDRSFDTPQDDQWIELAPGPWHVTVTAIEWTAADLPEEQAAKLFANYVVSLTPADEAATPRIARRPPDLICLRSEPANDALPEPGAAPADTEDSLDLSQPMPAGQASNVVPAPGHFTSEGESDILTSISPGTDSFDAFELPYFMAPSVEVGAIGQVCWLTGRGGPPGKPPRFSLTAQMPARITEIIGRLHEGRVVPEKKTWIFGAKPPPLGDYAAPLLQVRVQAVDPDITAPDDIPVEVFRAALLSSLSDGALAGALGGQARFHHIVLSASDDYQQLANFALHHLPISATRRAALSAMDFAPRIQALMDQVTSA</sequence>
<accession>A0A438AJK4</accession>
<comment type="caution">
    <text evidence="2">The sequence shown here is derived from an EMBL/GenBank/DDBJ whole genome shotgun (WGS) entry which is preliminary data.</text>
</comment>
<dbReference type="AlphaFoldDB" id="A0A438AJK4"/>
<feature type="region of interest" description="Disordered" evidence="1">
    <location>
        <begin position="177"/>
        <end position="230"/>
    </location>
</feature>
<proteinExistence type="predicted"/>
<name>A0A438AJK4_9RHOB</name>
<dbReference type="Proteomes" id="UP000285908">
    <property type="component" value="Unassembled WGS sequence"/>
</dbReference>
<gene>
    <name evidence="2" type="ORF">EKE94_07980</name>
</gene>
<evidence type="ECO:0000313" key="3">
    <source>
        <dbReference type="Proteomes" id="UP000285908"/>
    </source>
</evidence>
<dbReference type="OrthoDB" id="8328921at2"/>
<dbReference type="RefSeq" id="WP_127906059.1">
    <property type="nucleotide sequence ID" value="NZ_RQXX01000002.1"/>
</dbReference>
<keyword evidence="3" id="KW-1185">Reference proteome</keyword>
<reference evidence="2 3" key="1">
    <citation type="submission" date="2018-11" db="EMBL/GenBank/DDBJ databases">
        <title>Mesobaculum littorinae gen. nov., sp. nov., isolated from Littorina scabra that represents a novel genus of the order Rhodobacteraceae.</title>
        <authorList>
            <person name="Li F."/>
        </authorList>
    </citation>
    <scope>NUCLEOTIDE SEQUENCE [LARGE SCALE GENOMIC DNA]</scope>
    <source>
        <strain evidence="2 3">M0103</strain>
    </source>
</reference>
<protein>
    <submittedName>
        <fullName evidence="2">Uncharacterized protein</fullName>
    </submittedName>
</protein>
<evidence type="ECO:0000313" key="2">
    <source>
        <dbReference type="EMBL" id="RVV98826.1"/>
    </source>
</evidence>
<dbReference type="EMBL" id="RQXX01000002">
    <property type="protein sequence ID" value="RVV98826.1"/>
    <property type="molecule type" value="Genomic_DNA"/>
</dbReference>
<evidence type="ECO:0000256" key="1">
    <source>
        <dbReference type="SAM" id="MobiDB-lite"/>
    </source>
</evidence>